<dbReference type="EMBL" id="JTDY01014421">
    <property type="protein sequence ID" value="KOB52031.1"/>
    <property type="molecule type" value="Genomic_DNA"/>
</dbReference>
<accession>A0A0L7K2K3</accession>
<evidence type="ECO:0000313" key="1">
    <source>
        <dbReference type="EMBL" id="KOB52031.1"/>
    </source>
</evidence>
<keyword evidence="1" id="KW-0371">Homeobox</keyword>
<dbReference type="STRING" id="104452.A0A0L7K2K3"/>
<comment type="caution">
    <text evidence="1">The sequence shown here is derived from an EMBL/GenBank/DDBJ whole genome shotgun (WGS) entry which is preliminary data.</text>
</comment>
<protein>
    <submittedName>
        <fullName evidence="1">Brain-specific homeobox</fullName>
    </submittedName>
</protein>
<organism evidence="1 2">
    <name type="scientific">Operophtera brumata</name>
    <name type="common">Winter moth</name>
    <name type="synonym">Phalaena brumata</name>
    <dbReference type="NCBI Taxonomy" id="104452"/>
    <lineage>
        <taxon>Eukaryota</taxon>
        <taxon>Metazoa</taxon>
        <taxon>Ecdysozoa</taxon>
        <taxon>Arthropoda</taxon>
        <taxon>Hexapoda</taxon>
        <taxon>Insecta</taxon>
        <taxon>Pterygota</taxon>
        <taxon>Neoptera</taxon>
        <taxon>Endopterygota</taxon>
        <taxon>Lepidoptera</taxon>
        <taxon>Glossata</taxon>
        <taxon>Ditrysia</taxon>
        <taxon>Geometroidea</taxon>
        <taxon>Geometridae</taxon>
        <taxon>Larentiinae</taxon>
        <taxon>Operophtera</taxon>
    </lineage>
</organism>
<keyword evidence="1" id="KW-0238">DNA-binding</keyword>
<evidence type="ECO:0000313" key="2">
    <source>
        <dbReference type="Proteomes" id="UP000037510"/>
    </source>
</evidence>
<feature type="non-terminal residue" evidence="1">
    <location>
        <position position="168"/>
    </location>
</feature>
<name>A0A0L7K2K3_OPEBR</name>
<dbReference type="AlphaFoldDB" id="A0A0L7K2K3"/>
<keyword evidence="2" id="KW-1185">Reference proteome</keyword>
<reference evidence="1 2" key="1">
    <citation type="journal article" date="2015" name="Genome Biol. Evol.">
        <title>The genome of winter moth (Operophtera brumata) provides a genomic perspective on sexual dimorphism and phenology.</title>
        <authorList>
            <person name="Derks M.F."/>
            <person name="Smit S."/>
            <person name="Salis L."/>
            <person name="Schijlen E."/>
            <person name="Bossers A."/>
            <person name="Mateman C."/>
            <person name="Pijl A.S."/>
            <person name="de Ridder D."/>
            <person name="Groenen M.A."/>
            <person name="Visser M.E."/>
            <person name="Megens H.J."/>
        </authorList>
    </citation>
    <scope>NUCLEOTIDE SEQUENCE [LARGE SCALE GENOMIC DNA]</scope>
    <source>
        <strain evidence="1">WM2013NL</strain>
        <tissue evidence="1">Head and thorax</tissue>
    </source>
</reference>
<gene>
    <name evidence="1" type="ORF">OBRU01_26656</name>
</gene>
<dbReference type="Proteomes" id="UP000037510">
    <property type="component" value="Unassembled WGS sequence"/>
</dbReference>
<dbReference type="GO" id="GO:0003677">
    <property type="term" value="F:DNA binding"/>
    <property type="evidence" value="ECO:0007669"/>
    <property type="project" value="UniProtKB-KW"/>
</dbReference>
<sequence length="168" mass="19323">MESETRSGSPDSNRQEHSKTSFLIEDILYRGQKKVPITVEQRRFDFEPKPYFSVPSELRPHVPAREGSYLQHCRRRKARTLFSDPQLTGEIILGLSINHALFTPSELSLSALKHCRRRKARTVFSDPQLTGEISSYHALFTPSELSLSALKHCRRRKARTVFSDPQLT</sequence>
<proteinExistence type="predicted"/>